<name>A0AAT9GHL4_9BACT</name>
<evidence type="ECO:0000313" key="1">
    <source>
        <dbReference type="EMBL" id="BFG70160.1"/>
    </source>
</evidence>
<protein>
    <recommendedName>
        <fullName evidence="2">DUF3108 domain-containing protein</fullName>
    </recommendedName>
</protein>
<dbReference type="AlphaFoldDB" id="A0AAT9GHL4"/>
<dbReference type="EMBL" id="AP029612">
    <property type="protein sequence ID" value="BFG70160.1"/>
    <property type="molecule type" value="Genomic_DNA"/>
</dbReference>
<proteinExistence type="predicted"/>
<reference evidence="1" key="1">
    <citation type="submission" date="2024-02" db="EMBL/GenBank/DDBJ databases">
        <title>Sediminibacterium planktonica sp. nov. and Sediminibacterium longus sp. nov., isolated from surface lake and river water.</title>
        <authorList>
            <person name="Watanabe K."/>
            <person name="Takemine S."/>
            <person name="Ishii Y."/>
            <person name="Ogata Y."/>
            <person name="Shindo C."/>
            <person name="Suda W."/>
        </authorList>
    </citation>
    <scope>NUCLEOTIDE SEQUENCE</scope>
    <source>
        <strain evidence="1">KACHI17</strain>
    </source>
</reference>
<gene>
    <name evidence="1" type="ORF">KACHI17_10410</name>
</gene>
<sequence length="305" mass="34846">MNWEVLPSSFSLKYLCKLKKMNKLITILIGAISLASCTAVKVSVPEQFSSQATQMKVYGLNGWKFNEQLSFGTYVTSTVQRGWDFSSGNRFSRFSIKPEDIILSAFDIHSDKARFNEKNRFQYTIQDAKLITEVFAQEKFSEKQIIYKSNIDWLNNISRTNSYDYAFSATIVPLNFNKGEAWSLVMVNQFDAKKDKQKLFERPQTRDLGYATNGKDRIEIKPLYLSKRETKSGKEGKVLGGPIHTGYELKWDDGVVGVIDIMDNQIWIVNDLDASDKMIISSLASAILLKRKQDVFLERDSGTMQ</sequence>
<accession>A0AAT9GHL4</accession>
<organism evidence="1">
    <name type="scientific">Sediminibacterium sp. KACHI17</name>
    <dbReference type="NCBI Taxonomy" id="1751071"/>
    <lineage>
        <taxon>Bacteria</taxon>
        <taxon>Pseudomonadati</taxon>
        <taxon>Bacteroidota</taxon>
        <taxon>Chitinophagia</taxon>
        <taxon>Chitinophagales</taxon>
        <taxon>Chitinophagaceae</taxon>
        <taxon>Sediminibacterium</taxon>
    </lineage>
</organism>
<evidence type="ECO:0008006" key="2">
    <source>
        <dbReference type="Google" id="ProtNLM"/>
    </source>
</evidence>